<dbReference type="AlphaFoldDB" id="A0A376NUT1"/>
<evidence type="ECO:0000313" key="2">
    <source>
        <dbReference type="Proteomes" id="UP000254428"/>
    </source>
</evidence>
<dbReference type="EMBL" id="UGBT01000002">
    <property type="protein sequence ID" value="STH70027.1"/>
    <property type="molecule type" value="Genomic_DNA"/>
</dbReference>
<organism evidence="1 2">
    <name type="scientific">Escherichia coli</name>
    <dbReference type="NCBI Taxonomy" id="562"/>
    <lineage>
        <taxon>Bacteria</taxon>
        <taxon>Pseudomonadati</taxon>
        <taxon>Pseudomonadota</taxon>
        <taxon>Gammaproteobacteria</taxon>
        <taxon>Enterobacterales</taxon>
        <taxon>Enterobacteriaceae</taxon>
        <taxon>Escherichia</taxon>
    </lineage>
</organism>
<protein>
    <submittedName>
        <fullName evidence="1">Protein involved in detoxification of methylglyoxal</fullName>
    </submittedName>
</protein>
<sequence length="150" mass="16365">MRYLLIVIIFIIGFSALPVWAMDCYAEHEGGNTVVIGYVPRISIPSNGKKGDKIWQSSEYFMNVFCNNALPAPSPGEEYPSAWTNIMMFLPGGQDFYNQNSYIFGVTYNGVDYDSTAPNAIAAPECIDIKGAGTFNNHYKNPAVCSGGPG</sequence>
<evidence type="ECO:0000313" key="1">
    <source>
        <dbReference type="EMBL" id="STH70027.1"/>
    </source>
</evidence>
<reference evidence="1 2" key="1">
    <citation type="submission" date="2018-06" db="EMBL/GenBank/DDBJ databases">
        <authorList>
            <consortium name="Pathogen Informatics"/>
            <person name="Doyle S."/>
        </authorList>
    </citation>
    <scope>NUCLEOTIDE SEQUENCE [LARGE SCALE GENOMIC DNA]</scope>
    <source>
        <strain evidence="1 2">NCTC11341</strain>
    </source>
</reference>
<gene>
    <name evidence="1" type="primary">yqiI</name>
    <name evidence="1" type="ORF">NCTC11341_01568</name>
</gene>
<dbReference type="Proteomes" id="UP000254428">
    <property type="component" value="Unassembled WGS sequence"/>
</dbReference>
<proteinExistence type="predicted"/>
<name>A0A376NUT1_ECOLX</name>
<accession>A0A376NUT1</accession>